<sequence length="112" mass="11829">MSTERIGSIAVLHLFGELDLATVDLVEREVTAATADVSALVIDLDGLTFLASTGLSLLARLSQRATEDGFGLRIVASRRQALRPLQITALDSLLTIDSTVDAALVALPRRAG</sequence>
<comment type="similarity">
    <text evidence="1 2">Belongs to the anti-sigma-factor antagonist family.</text>
</comment>
<dbReference type="InterPro" id="IPR002645">
    <property type="entry name" value="STAS_dom"/>
</dbReference>
<organism evidence="4 5">
    <name type="scientific">Kutzneria chonburiensis</name>
    <dbReference type="NCBI Taxonomy" id="1483604"/>
    <lineage>
        <taxon>Bacteria</taxon>
        <taxon>Bacillati</taxon>
        <taxon>Actinomycetota</taxon>
        <taxon>Actinomycetes</taxon>
        <taxon>Pseudonocardiales</taxon>
        <taxon>Pseudonocardiaceae</taxon>
        <taxon>Kutzneria</taxon>
    </lineage>
</organism>
<protein>
    <recommendedName>
        <fullName evidence="2">Anti-sigma factor antagonist</fullName>
    </recommendedName>
</protein>
<dbReference type="EMBL" id="JBHLUD010000004">
    <property type="protein sequence ID" value="MFC0542381.1"/>
    <property type="molecule type" value="Genomic_DNA"/>
</dbReference>
<dbReference type="PROSITE" id="PS50801">
    <property type="entry name" value="STAS"/>
    <property type="match status" value="1"/>
</dbReference>
<comment type="caution">
    <text evidence="4">The sequence shown here is derived from an EMBL/GenBank/DDBJ whole genome shotgun (WGS) entry which is preliminary data.</text>
</comment>
<dbReference type="InterPro" id="IPR003658">
    <property type="entry name" value="Anti-sigma_ant"/>
</dbReference>
<evidence type="ECO:0000256" key="2">
    <source>
        <dbReference type="RuleBase" id="RU003749"/>
    </source>
</evidence>
<evidence type="ECO:0000256" key="1">
    <source>
        <dbReference type="ARBA" id="ARBA00009013"/>
    </source>
</evidence>
<accession>A0ABV6MRC0</accession>
<evidence type="ECO:0000313" key="5">
    <source>
        <dbReference type="Proteomes" id="UP001589810"/>
    </source>
</evidence>
<dbReference type="CDD" id="cd07043">
    <property type="entry name" value="STAS_anti-anti-sigma_factors"/>
    <property type="match status" value="1"/>
</dbReference>
<name>A0ABV6MRC0_9PSEU</name>
<dbReference type="Pfam" id="PF01740">
    <property type="entry name" value="STAS"/>
    <property type="match status" value="1"/>
</dbReference>
<dbReference type="PANTHER" id="PTHR33495:SF2">
    <property type="entry name" value="ANTI-SIGMA FACTOR ANTAGONIST TM_1081-RELATED"/>
    <property type="match status" value="1"/>
</dbReference>
<dbReference type="PANTHER" id="PTHR33495">
    <property type="entry name" value="ANTI-SIGMA FACTOR ANTAGONIST TM_1081-RELATED-RELATED"/>
    <property type="match status" value="1"/>
</dbReference>
<evidence type="ECO:0000259" key="3">
    <source>
        <dbReference type="PROSITE" id="PS50801"/>
    </source>
</evidence>
<gene>
    <name evidence="4" type="ORF">ACFFH7_12865</name>
</gene>
<dbReference type="Gene3D" id="3.30.750.24">
    <property type="entry name" value="STAS domain"/>
    <property type="match status" value="1"/>
</dbReference>
<reference evidence="4 5" key="1">
    <citation type="submission" date="2024-09" db="EMBL/GenBank/DDBJ databases">
        <authorList>
            <person name="Sun Q."/>
            <person name="Mori K."/>
        </authorList>
    </citation>
    <scope>NUCLEOTIDE SEQUENCE [LARGE SCALE GENOMIC DNA]</scope>
    <source>
        <strain evidence="4 5">TBRC 1432</strain>
    </source>
</reference>
<keyword evidence="5" id="KW-1185">Reference proteome</keyword>
<proteinExistence type="inferred from homology"/>
<dbReference type="Proteomes" id="UP001589810">
    <property type="component" value="Unassembled WGS sequence"/>
</dbReference>
<feature type="domain" description="STAS" evidence="3">
    <location>
        <begin position="1"/>
        <end position="107"/>
    </location>
</feature>
<evidence type="ECO:0000313" key="4">
    <source>
        <dbReference type="EMBL" id="MFC0542381.1"/>
    </source>
</evidence>
<dbReference type="SUPFAM" id="SSF52091">
    <property type="entry name" value="SpoIIaa-like"/>
    <property type="match status" value="1"/>
</dbReference>
<dbReference type="NCBIfam" id="TIGR00377">
    <property type="entry name" value="ant_ant_sig"/>
    <property type="match status" value="1"/>
</dbReference>
<dbReference type="RefSeq" id="WP_273940803.1">
    <property type="nucleotide sequence ID" value="NZ_CP097263.1"/>
</dbReference>
<dbReference type="InterPro" id="IPR036513">
    <property type="entry name" value="STAS_dom_sf"/>
</dbReference>